<keyword evidence="6" id="KW-0808">Transferase</keyword>
<evidence type="ECO:0000256" key="3">
    <source>
        <dbReference type="ARBA" id="ARBA00022946"/>
    </source>
</evidence>
<evidence type="ECO:0000256" key="4">
    <source>
        <dbReference type="SAM" id="MobiDB-lite"/>
    </source>
</evidence>
<dbReference type="GO" id="GO:0004149">
    <property type="term" value="F:dihydrolipoyllysine-residue succinyltransferase activity"/>
    <property type="evidence" value="ECO:0007669"/>
    <property type="project" value="TreeGrafter"/>
</dbReference>
<dbReference type="PROSITE" id="PS00189">
    <property type="entry name" value="LIPOYL"/>
    <property type="match status" value="1"/>
</dbReference>
<evidence type="ECO:0000256" key="1">
    <source>
        <dbReference type="ARBA" id="ARBA00007317"/>
    </source>
</evidence>
<dbReference type="Proteomes" id="UP000095192">
    <property type="component" value="Unassembled WGS sequence"/>
</dbReference>
<dbReference type="PANTHER" id="PTHR43416">
    <property type="entry name" value="DIHYDROLIPOYLLYSINE-RESIDUE SUCCINYLTRANSFERASE COMPONENT OF 2-OXOGLUTARATE DEHYDROGENASE COMPLEX, MITOCHONDRIAL-RELATED"/>
    <property type="match status" value="1"/>
</dbReference>
<dbReference type="GO" id="GO:0006099">
    <property type="term" value="P:tricarboxylic acid cycle"/>
    <property type="evidence" value="ECO:0007669"/>
    <property type="project" value="TreeGrafter"/>
</dbReference>
<dbReference type="AlphaFoldDB" id="A0A1D3CWN3"/>
<evidence type="ECO:0000256" key="2">
    <source>
        <dbReference type="ARBA" id="ARBA00022823"/>
    </source>
</evidence>
<dbReference type="Gene3D" id="2.40.50.100">
    <property type="match status" value="1"/>
</dbReference>
<protein>
    <submittedName>
        <fullName evidence="6">Dihydrolipoamide acyltransferase</fullName>
    </submittedName>
</protein>
<feature type="region of interest" description="Disordered" evidence="4">
    <location>
        <begin position="260"/>
        <end position="293"/>
    </location>
</feature>
<feature type="domain" description="Lipoyl-binding" evidence="5">
    <location>
        <begin position="108"/>
        <end position="183"/>
    </location>
</feature>
<comment type="caution">
    <text evidence="6">The sequence shown here is derived from an EMBL/GenBank/DDBJ whole genome shotgun (WGS) entry which is preliminary data.</text>
</comment>
<dbReference type="EMBL" id="JROU02001681">
    <property type="protein sequence ID" value="OEH75603.1"/>
    <property type="molecule type" value="Genomic_DNA"/>
</dbReference>
<keyword evidence="6" id="KW-0012">Acyltransferase</keyword>
<dbReference type="PROSITE" id="PS50968">
    <property type="entry name" value="BIOTINYL_LIPOYL"/>
    <property type="match status" value="1"/>
</dbReference>
<feature type="compositionally biased region" description="Low complexity" evidence="4">
    <location>
        <begin position="260"/>
        <end position="282"/>
    </location>
</feature>
<keyword evidence="2" id="KW-0450">Lipoyl</keyword>
<feature type="region of interest" description="Disordered" evidence="4">
    <location>
        <begin position="186"/>
        <end position="215"/>
    </location>
</feature>
<evidence type="ECO:0000313" key="7">
    <source>
        <dbReference type="Proteomes" id="UP000095192"/>
    </source>
</evidence>
<dbReference type="PANTHER" id="PTHR43416:SF5">
    <property type="entry name" value="DIHYDROLIPOYLLYSINE-RESIDUE SUCCINYLTRANSFERASE COMPONENT OF 2-OXOGLUTARATE DEHYDROGENASE COMPLEX, MITOCHONDRIAL"/>
    <property type="match status" value="1"/>
</dbReference>
<reference evidence="6 7" key="1">
    <citation type="journal article" date="2016" name="BMC Genomics">
        <title>Comparative genomics reveals Cyclospora cayetanensis possesses coccidia-like metabolism and invasion components but unique surface antigens.</title>
        <authorList>
            <person name="Liu S."/>
            <person name="Wang L."/>
            <person name="Zheng H."/>
            <person name="Xu Z."/>
            <person name="Roellig D.M."/>
            <person name="Li N."/>
            <person name="Frace M.A."/>
            <person name="Tang K."/>
            <person name="Arrowood M.J."/>
            <person name="Moss D.M."/>
            <person name="Zhang L."/>
            <person name="Feng Y."/>
            <person name="Xiao L."/>
        </authorList>
    </citation>
    <scope>NUCLEOTIDE SEQUENCE [LARGE SCALE GENOMIC DNA]</scope>
    <source>
        <strain evidence="6 7">CHN_HEN01</strain>
    </source>
</reference>
<dbReference type="InterPro" id="IPR003016">
    <property type="entry name" value="2-oxoA_DH_lipoyl-BS"/>
</dbReference>
<evidence type="ECO:0000313" key="6">
    <source>
        <dbReference type="EMBL" id="OEH75603.1"/>
    </source>
</evidence>
<name>A0A1D3CWN3_9EIME</name>
<dbReference type="InterPro" id="IPR050537">
    <property type="entry name" value="2-oxoacid_dehydrogenase"/>
</dbReference>
<proteinExistence type="inferred from homology"/>
<dbReference type="Pfam" id="PF00364">
    <property type="entry name" value="Biotin_lipoyl"/>
    <property type="match status" value="1"/>
</dbReference>
<evidence type="ECO:0000259" key="5">
    <source>
        <dbReference type="PROSITE" id="PS50968"/>
    </source>
</evidence>
<dbReference type="VEuPathDB" id="ToxoDB:cyc_05924"/>
<keyword evidence="3" id="KW-0809">Transit peptide</keyword>
<dbReference type="InParanoid" id="A0A1D3CWN3"/>
<dbReference type="CDD" id="cd06849">
    <property type="entry name" value="lipoyl_domain"/>
    <property type="match status" value="1"/>
</dbReference>
<organism evidence="6 7">
    <name type="scientific">Cyclospora cayetanensis</name>
    <dbReference type="NCBI Taxonomy" id="88456"/>
    <lineage>
        <taxon>Eukaryota</taxon>
        <taxon>Sar</taxon>
        <taxon>Alveolata</taxon>
        <taxon>Apicomplexa</taxon>
        <taxon>Conoidasida</taxon>
        <taxon>Coccidia</taxon>
        <taxon>Eucoccidiorida</taxon>
        <taxon>Eimeriorina</taxon>
        <taxon>Eimeriidae</taxon>
        <taxon>Cyclospora</taxon>
    </lineage>
</organism>
<sequence>MATVRSGLSRLSASYKDLGYSRRLSYVRGLPASFGTSGFKAAGTAAVRGGHGSGEPIALNWTNSFYLPLQWNCLAMEYAVDRRLCGRAKGQSAAHLSLRSFGSGTGAMHVLRVPPLGDSITEGTVVEWRFGPGSMVHAEDVVCVLETDKVSVDIPAKISGKIVSIAVEVGGTAFVGGDLAVIEPSSVETGGETVPSPTPPSGATPAQHTPPAASSVAEPYGLAARVSTPVSDEPQKPLRYKPRIMFKSVRSRLERLGLLPPQQQGEAPPAAGAPCKAAPPQQGKGGSEWENAAASGPNATVVNYKAIEDLPTFLMRPALSPEEVEAINEGGLTDVDAAASAWTVSLAFRPVASKKSSSSKRSSA</sequence>
<keyword evidence="7" id="KW-1185">Reference proteome</keyword>
<dbReference type="SUPFAM" id="SSF51230">
    <property type="entry name" value="Single hybrid motif"/>
    <property type="match status" value="1"/>
</dbReference>
<comment type="similarity">
    <text evidence="1">Belongs to the 2-oxoacid dehydrogenase family.</text>
</comment>
<dbReference type="InterPro" id="IPR011053">
    <property type="entry name" value="Single_hybrid_motif"/>
</dbReference>
<dbReference type="InterPro" id="IPR000089">
    <property type="entry name" value="Biotin_lipoyl"/>
</dbReference>
<dbReference type="VEuPathDB" id="ToxoDB:LOC34622202"/>
<accession>A0A1D3CWN3</accession>
<gene>
    <name evidence="6" type="ORF">cyc_05924</name>
</gene>